<name>A0ABU5DVN0_9PROT</name>
<organism evidence="1 2">
    <name type="scientific">Dongia rigui</name>
    <dbReference type="NCBI Taxonomy" id="940149"/>
    <lineage>
        <taxon>Bacteria</taxon>
        <taxon>Pseudomonadati</taxon>
        <taxon>Pseudomonadota</taxon>
        <taxon>Alphaproteobacteria</taxon>
        <taxon>Rhodospirillales</taxon>
        <taxon>Dongiaceae</taxon>
        <taxon>Dongia</taxon>
    </lineage>
</organism>
<sequence>MRRNAVLAARSEQLAAAAERAIDDLNDFAVAGDAPHLSALAVAYSRAIDDLRYAIRAGTDLPPVLFQFEAIGRDIVAALADLQSLIAARGESPPASRSPSSQV</sequence>
<proteinExistence type="predicted"/>
<dbReference type="Proteomes" id="UP001271769">
    <property type="component" value="Unassembled WGS sequence"/>
</dbReference>
<evidence type="ECO:0000313" key="1">
    <source>
        <dbReference type="EMBL" id="MDY0871371.1"/>
    </source>
</evidence>
<evidence type="ECO:0000313" key="2">
    <source>
        <dbReference type="Proteomes" id="UP001271769"/>
    </source>
</evidence>
<reference evidence="1 2" key="1">
    <citation type="journal article" date="2013" name="Antonie Van Leeuwenhoek">
        <title>Dongia rigui sp. nov., isolated from freshwater of a large wetland in Korea.</title>
        <authorList>
            <person name="Baik K.S."/>
            <person name="Hwang Y.M."/>
            <person name="Choi J.S."/>
            <person name="Kwon J."/>
            <person name="Seong C.N."/>
        </authorList>
    </citation>
    <scope>NUCLEOTIDE SEQUENCE [LARGE SCALE GENOMIC DNA]</scope>
    <source>
        <strain evidence="1 2">04SU4-P</strain>
    </source>
</reference>
<accession>A0ABU5DVN0</accession>
<dbReference type="EMBL" id="JAXCLX010000001">
    <property type="protein sequence ID" value="MDY0871371.1"/>
    <property type="molecule type" value="Genomic_DNA"/>
</dbReference>
<comment type="caution">
    <text evidence="1">The sequence shown here is derived from an EMBL/GenBank/DDBJ whole genome shotgun (WGS) entry which is preliminary data.</text>
</comment>
<gene>
    <name evidence="1" type="ORF">SMD31_05540</name>
</gene>
<keyword evidence="2" id="KW-1185">Reference proteome</keyword>
<dbReference type="RefSeq" id="WP_320499801.1">
    <property type="nucleotide sequence ID" value="NZ_JAXCLX010000001.1"/>
</dbReference>
<protein>
    <submittedName>
        <fullName evidence="1">Uncharacterized protein</fullName>
    </submittedName>
</protein>